<gene>
    <name evidence="3" type="ORF">EJC49_02660</name>
</gene>
<keyword evidence="2" id="KW-0732">Signal</keyword>
<evidence type="ECO:0000256" key="2">
    <source>
        <dbReference type="SAM" id="SignalP"/>
    </source>
</evidence>
<feature type="chain" id="PRO_5018644908" evidence="2">
    <location>
        <begin position="26"/>
        <end position="175"/>
    </location>
</feature>
<sequence>MHKLLTRGATLAAVGLFMSSAPVLAAGGETSTPTCPKGQVFNNAKQRCEPKTSAVDPETLFETGRALAYAGRYGEAIDMLNRAYDARNPGVFNMLGYAYRKQGKLLVALGYYEEALRLDPDHVLTRAYLGEAHLQMGDVAAAREQLGEIEKRAGRSSAEHDELAGHIAAFEASNG</sequence>
<evidence type="ECO:0000313" key="4">
    <source>
        <dbReference type="Proteomes" id="UP000278398"/>
    </source>
</evidence>
<feature type="repeat" description="TPR" evidence="1">
    <location>
        <begin position="89"/>
        <end position="122"/>
    </location>
</feature>
<dbReference type="InterPro" id="IPR011990">
    <property type="entry name" value="TPR-like_helical_dom_sf"/>
</dbReference>
<protein>
    <submittedName>
        <fullName evidence="3">Tetratricopeptide repeat protein</fullName>
    </submittedName>
</protein>
<dbReference type="SMART" id="SM00028">
    <property type="entry name" value="TPR"/>
    <property type="match status" value="3"/>
</dbReference>
<dbReference type="EMBL" id="RWKW01000005">
    <property type="protein sequence ID" value="RST88056.1"/>
    <property type="molecule type" value="Genomic_DNA"/>
</dbReference>
<reference evidence="3 4" key="1">
    <citation type="submission" date="2018-12" db="EMBL/GenBank/DDBJ databases">
        <title>Mesorhizobium carbonis sp. nov., isolated from coal mine water.</title>
        <authorList>
            <person name="Xin W."/>
            <person name="Xu Z."/>
            <person name="Xiang F."/>
            <person name="Zhang J."/>
            <person name="Xi L."/>
            <person name="Liu J."/>
        </authorList>
    </citation>
    <scope>NUCLEOTIDE SEQUENCE [LARGE SCALE GENOMIC DNA]</scope>
    <source>
        <strain evidence="3 4">B2.3</strain>
    </source>
</reference>
<comment type="caution">
    <text evidence="3">The sequence shown here is derived from an EMBL/GenBank/DDBJ whole genome shotgun (WGS) entry which is preliminary data.</text>
</comment>
<keyword evidence="4" id="KW-1185">Reference proteome</keyword>
<dbReference type="PROSITE" id="PS50293">
    <property type="entry name" value="TPR_REGION"/>
    <property type="match status" value="1"/>
</dbReference>
<dbReference type="PROSITE" id="PS50005">
    <property type="entry name" value="TPR"/>
    <property type="match status" value="1"/>
</dbReference>
<dbReference type="AlphaFoldDB" id="A0A3R9YVE3"/>
<feature type="signal peptide" evidence="2">
    <location>
        <begin position="1"/>
        <end position="25"/>
    </location>
</feature>
<organism evidence="3 4">
    <name type="scientific">Aquibium carbonis</name>
    <dbReference type="NCBI Taxonomy" id="2495581"/>
    <lineage>
        <taxon>Bacteria</taxon>
        <taxon>Pseudomonadati</taxon>
        <taxon>Pseudomonadota</taxon>
        <taxon>Alphaproteobacteria</taxon>
        <taxon>Hyphomicrobiales</taxon>
        <taxon>Phyllobacteriaceae</taxon>
        <taxon>Aquibium</taxon>
    </lineage>
</organism>
<dbReference type="Proteomes" id="UP000278398">
    <property type="component" value="Unassembled WGS sequence"/>
</dbReference>
<dbReference type="RefSeq" id="WP_126697911.1">
    <property type="nucleotide sequence ID" value="NZ_RWKW01000005.1"/>
</dbReference>
<evidence type="ECO:0000256" key="1">
    <source>
        <dbReference type="PROSITE-ProRule" id="PRU00339"/>
    </source>
</evidence>
<evidence type="ECO:0000313" key="3">
    <source>
        <dbReference type="EMBL" id="RST88056.1"/>
    </source>
</evidence>
<dbReference type="SUPFAM" id="SSF48452">
    <property type="entry name" value="TPR-like"/>
    <property type="match status" value="1"/>
</dbReference>
<proteinExistence type="predicted"/>
<name>A0A3R9YVE3_9HYPH</name>
<dbReference type="OrthoDB" id="8592798at2"/>
<dbReference type="InterPro" id="IPR019734">
    <property type="entry name" value="TPR_rpt"/>
</dbReference>
<keyword evidence="1" id="KW-0802">TPR repeat</keyword>
<dbReference type="Gene3D" id="1.25.40.10">
    <property type="entry name" value="Tetratricopeptide repeat domain"/>
    <property type="match status" value="1"/>
</dbReference>
<dbReference type="Pfam" id="PF13432">
    <property type="entry name" value="TPR_16"/>
    <property type="match status" value="1"/>
</dbReference>
<accession>A0A3R9YVE3</accession>